<dbReference type="EMBL" id="JAKVQD010000005">
    <property type="protein sequence ID" value="MCH4553335.1"/>
    <property type="molecule type" value="Genomic_DNA"/>
</dbReference>
<evidence type="ECO:0000313" key="1">
    <source>
        <dbReference type="EMBL" id="MCH4553335.1"/>
    </source>
</evidence>
<protein>
    <submittedName>
        <fullName evidence="1">Uncharacterized protein</fullName>
    </submittedName>
</protein>
<gene>
    <name evidence="1" type="ORF">MKW35_11955</name>
</gene>
<name>A0ABS9RK44_9FLAO</name>
<comment type="caution">
    <text evidence="1">The sequence shown here is derived from an EMBL/GenBank/DDBJ whole genome shotgun (WGS) entry which is preliminary data.</text>
</comment>
<evidence type="ECO:0000313" key="2">
    <source>
        <dbReference type="Proteomes" id="UP001156141"/>
    </source>
</evidence>
<dbReference type="RefSeq" id="WP_240574032.1">
    <property type="nucleotide sequence ID" value="NZ_JAKVQD010000005.1"/>
</dbReference>
<organism evidence="1 2">
    <name type="scientific">Aestuariibaculum lutulentum</name>
    <dbReference type="NCBI Taxonomy" id="2920935"/>
    <lineage>
        <taxon>Bacteria</taxon>
        <taxon>Pseudomonadati</taxon>
        <taxon>Bacteroidota</taxon>
        <taxon>Flavobacteriia</taxon>
        <taxon>Flavobacteriales</taxon>
        <taxon>Flavobacteriaceae</taxon>
    </lineage>
</organism>
<proteinExistence type="predicted"/>
<keyword evidence="2" id="KW-1185">Reference proteome</keyword>
<sequence>MLKSTNEQAQLFEKVVFLELTNKQFSKFHDSEYYAAYNLLNQNFKELIDYKIS</sequence>
<dbReference type="Proteomes" id="UP001156141">
    <property type="component" value="Unassembled WGS sequence"/>
</dbReference>
<reference evidence="1" key="1">
    <citation type="submission" date="2022-02" db="EMBL/GenBank/DDBJ databases">
        <title>Aestuariibaculum sp., a marine bacterium isolated from sediment in Guangxi.</title>
        <authorList>
            <person name="Ying J."/>
        </authorList>
    </citation>
    <scope>NUCLEOTIDE SEQUENCE</scope>
    <source>
        <strain evidence="1">L182</strain>
    </source>
</reference>
<accession>A0ABS9RK44</accession>